<name>A0A0C3JXA1_PISTI</name>
<dbReference type="Proteomes" id="UP000054217">
    <property type="component" value="Unassembled WGS sequence"/>
</dbReference>
<dbReference type="HOGENOM" id="CLU_3015157_0_0_1"/>
<keyword evidence="2" id="KW-1185">Reference proteome</keyword>
<gene>
    <name evidence="1" type="ORF">M404DRAFT_993301</name>
</gene>
<reference evidence="2" key="2">
    <citation type="submission" date="2015-01" db="EMBL/GenBank/DDBJ databases">
        <title>Evolutionary Origins and Diversification of the Mycorrhizal Mutualists.</title>
        <authorList>
            <consortium name="DOE Joint Genome Institute"/>
            <consortium name="Mycorrhizal Genomics Consortium"/>
            <person name="Kohler A."/>
            <person name="Kuo A."/>
            <person name="Nagy L.G."/>
            <person name="Floudas D."/>
            <person name="Copeland A."/>
            <person name="Barry K.W."/>
            <person name="Cichocki N."/>
            <person name="Veneault-Fourrey C."/>
            <person name="LaButti K."/>
            <person name="Lindquist E.A."/>
            <person name="Lipzen A."/>
            <person name="Lundell T."/>
            <person name="Morin E."/>
            <person name="Murat C."/>
            <person name="Riley R."/>
            <person name="Ohm R."/>
            <person name="Sun H."/>
            <person name="Tunlid A."/>
            <person name="Henrissat B."/>
            <person name="Grigoriev I.V."/>
            <person name="Hibbett D.S."/>
            <person name="Martin F."/>
        </authorList>
    </citation>
    <scope>NUCLEOTIDE SEQUENCE [LARGE SCALE GENOMIC DNA]</scope>
    <source>
        <strain evidence="2">Marx 270</strain>
    </source>
</reference>
<protein>
    <submittedName>
        <fullName evidence="1">Uncharacterized protein</fullName>
    </submittedName>
</protein>
<reference evidence="1 2" key="1">
    <citation type="submission" date="2014-04" db="EMBL/GenBank/DDBJ databases">
        <authorList>
            <consortium name="DOE Joint Genome Institute"/>
            <person name="Kuo A."/>
            <person name="Kohler A."/>
            <person name="Costa M.D."/>
            <person name="Nagy L.G."/>
            <person name="Floudas D."/>
            <person name="Copeland A."/>
            <person name="Barry K.W."/>
            <person name="Cichocki N."/>
            <person name="Veneault-Fourrey C."/>
            <person name="LaButti K."/>
            <person name="Lindquist E.A."/>
            <person name="Lipzen A."/>
            <person name="Lundell T."/>
            <person name="Morin E."/>
            <person name="Murat C."/>
            <person name="Sun H."/>
            <person name="Tunlid A."/>
            <person name="Henrissat B."/>
            <person name="Grigoriev I.V."/>
            <person name="Hibbett D.S."/>
            <person name="Martin F."/>
            <person name="Nordberg H.P."/>
            <person name="Cantor M.N."/>
            <person name="Hua S.X."/>
        </authorList>
    </citation>
    <scope>NUCLEOTIDE SEQUENCE [LARGE SCALE GENOMIC DNA]</scope>
    <source>
        <strain evidence="1 2">Marx 270</strain>
    </source>
</reference>
<dbReference type="InParanoid" id="A0A0C3JXA1"/>
<evidence type="ECO:0000313" key="2">
    <source>
        <dbReference type="Proteomes" id="UP000054217"/>
    </source>
</evidence>
<organism evidence="1 2">
    <name type="scientific">Pisolithus tinctorius Marx 270</name>
    <dbReference type="NCBI Taxonomy" id="870435"/>
    <lineage>
        <taxon>Eukaryota</taxon>
        <taxon>Fungi</taxon>
        <taxon>Dikarya</taxon>
        <taxon>Basidiomycota</taxon>
        <taxon>Agaricomycotina</taxon>
        <taxon>Agaricomycetes</taxon>
        <taxon>Agaricomycetidae</taxon>
        <taxon>Boletales</taxon>
        <taxon>Sclerodermatineae</taxon>
        <taxon>Pisolithaceae</taxon>
        <taxon>Pisolithus</taxon>
    </lineage>
</organism>
<accession>A0A0C3JXA1</accession>
<sequence>MADNLSHRAAAMVPITARSTNMSGIVIPQGKDTHLCDQIMHFWNQGILYGVTHCKL</sequence>
<dbReference type="EMBL" id="KN831946">
    <property type="protein sequence ID" value="KIO13763.1"/>
    <property type="molecule type" value="Genomic_DNA"/>
</dbReference>
<evidence type="ECO:0000313" key="1">
    <source>
        <dbReference type="EMBL" id="KIO13763.1"/>
    </source>
</evidence>
<dbReference type="AlphaFoldDB" id="A0A0C3JXA1"/>
<proteinExistence type="predicted"/>